<dbReference type="AlphaFoldDB" id="A0A6J4VUN5"/>
<name>A0A6J4VUN5_9BACT</name>
<accession>A0A6J4VUN5</accession>
<sequence>DDTKIGTARRADVRRDDRLHHAPRRGDAVGLDPLAGRPLGGEATGRRAEQADLRLDDEWQPPQLCL</sequence>
<dbReference type="EMBL" id="CADCWN010000375">
    <property type="protein sequence ID" value="CAA9589612.1"/>
    <property type="molecule type" value="Genomic_DNA"/>
</dbReference>
<evidence type="ECO:0000313" key="2">
    <source>
        <dbReference type="EMBL" id="CAA9589612.1"/>
    </source>
</evidence>
<feature type="non-terminal residue" evidence="2">
    <location>
        <position position="66"/>
    </location>
</feature>
<protein>
    <submittedName>
        <fullName evidence="2">Uncharacterized protein</fullName>
    </submittedName>
</protein>
<feature type="compositionally biased region" description="Basic and acidic residues" evidence="1">
    <location>
        <begin position="1"/>
        <end position="27"/>
    </location>
</feature>
<reference evidence="2" key="1">
    <citation type="submission" date="2020-02" db="EMBL/GenBank/DDBJ databases">
        <authorList>
            <person name="Meier V. D."/>
        </authorList>
    </citation>
    <scope>NUCLEOTIDE SEQUENCE</scope>
    <source>
        <strain evidence="2">AVDCRST_MAG18</strain>
    </source>
</reference>
<evidence type="ECO:0000256" key="1">
    <source>
        <dbReference type="SAM" id="MobiDB-lite"/>
    </source>
</evidence>
<feature type="non-terminal residue" evidence="2">
    <location>
        <position position="1"/>
    </location>
</feature>
<organism evidence="2">
    <name type="scientific">uncultured Thermomicrobiales bacterium</name>
    <dbReference type="NCBI Taxonomy" id="1645740"/>
    <lineage>
        <taxon>Bacteria</taxon>
        <taxon>Pseudomonadati</taxon>
        <taxon>Thermomicrobiota</taxon>
        <taxon>Thermomicrobia</taxon>
        <taxon>Thermomicrobiales</taxon>
        <taxon>environmental samples</taxon>
    </lineage>
</organism>
<feature type="compositionally biased region" description="Basic and acidic residues" evidence="1">
    <location>
        <begin position="44"/>
        <end position="57"/>
    </location>
</feature>
<gene>
    <name evidence="2" type="ORF">AVDCRST_MAG18-4675</name>
</gene>
<feature type="region of interest" description="Disordered" evidence="1">
    <location>
        <begin position="1"/>
        <end position="66"/>
    </location>
</feature>
<proteinExistence type="predicted"/>